<evidence type="ECO:0000313" key="1">
    <source>
        <dbReference type="EMBL" id="REG23700.1"/>
    </source>
</evidence>
<reference evidence="1 2" key="1">
    <citation type="submission" date="2018-08" db="EMBL/GenBank/DDBJ databases">
        <title>Genomic Encyclopedia of Archaeal and Bacterial Type Strains, Phase II (KMG-II): from individual species to whole genera.</title>
        <authorList>
            <person name="Goeker M."/>
        </authorList>
    </citation>
    <scope>NUCLEOTIDE SEQUENCE [LARGE SCALE GENOMIC DNA]</scope>
    <source>
        <strain evidence="1 2">DSM 2261</strain>
    </source>
</reference>
<proteinExistence type="predicted"/>
<comment type="caution">
    <text evidence="1">The sequence shown here is derived from an EMBL/GenBank/DDBJ whole genome shotgun (WGS) entry which is preliminary data.</text>
</comment>
<evidence type="ECO:0008006" key="3">
    <source>
        <dbReference type="Google" id="ProtNLM"/>
    </source>
</evidence>
<keyword evidence="2" id="KW-1185">Reference proteome</keyword>
<organism evidence="1 2">
    <name type="scientific">Archangium gephyra</name>
    <dbReference type="NCBI Taxonomy" id="48"/>
    <lineage>
        <taxon>Bacteria</taxon>
        <taxon>Pseudomonadati</taxon>
        <taxon>Myxococcota</taxon>
        <taxon>Myxococcia</taxon>
        <taxon>Myxococcales</taxon>
        <taxon>Cystobacterineae</taxon>
        <taxon>Archangiaceae</taxon>
        <taxon>Archangium</taxon>
    </lineage>
</organism>
<name>A0ABX9JPK1_9BACT</name>
<protein>
    <recommendedName>
        <fullName evidence="3">Secreted protein</fullName>
    </recommendedName>
</protein>
<dbReference type="Proteomes" id="UP000256345">
    <property type="component" value="Unassembled WGS sequence"/>
</dbReference>
<sequence length="117" mass="12189">MTPDKPRSGVLGLSTVLRVFFLLSLLLLTPAGSGLLSTASSGDVCMQSCPDDDEHGQCAPDCTDCICCAHVRLVVVAPALPTVLLAPRPPPVARHEEDEPPSADVGDILHVPIVVLA</sequence>
<accession>A0ABX9JPK1</accession>
<dbReference type="EMBL" id="QUMU01000016">
    <property type="protein sequence ID" value="REG23700.1"/>
    <property type="molecule type" value="Genomic_DNA"/>
</dbReference>
<gene>
    <name evidence="1" type="ORF">ATI61_116172</name>
</gene>
<evidence type="ECO:0000313" key="2">
    <source>
        <dbReference type="Proteomes" id="UP000256345"/>
    </source>
</evidence>